<dbReference type="PANTHER" id="PTHR43353">
    <property type="entry name" value="SUCCINATE-SEMIALDEHYDE DEHYDROGENASE, MITOCHONDRIAL"/>
    <property type="match status" value="1"/>
</dbReference>
<sequence length="493" mass="52732">MTNPHQVENCRTAENSDSLLHAPLYVAGEWLTAGLAQGEVLDPASEKLLGHHAIADKATILRTVAVADEGFQLWRKTAATERARILIDAAALIRSRCETMARTLTRENGKPLAEARAEVLRSADNIEWYGQEAGRICGRVLPGADAATELVVRKEPIGPVAAFTPWNFPLSQSSRKLGAALAAGCSVILKGAEDTPFCGVELVQAFIDAGVPASVLQLLYGNPAMISEILIAQPQIRKVSFTGSVPVGRLLASAAGNHLKYSTMELGGHAPVLVFADAPLNKVIASLAPAKYRNSGQVCVSPTRILVESTIFAEFTAAFKTAAESIRIGDGLNKATTMGPLIHQRHLQAITALVEDALEKGATLVSGGKRIERDGYFYAPTILSNVPLSARIMNEEPFGPIAIINSFNQEEEALAEANRLPYGLAAYLYTTSYSRTRRVTDAIESGMISVNGQPIALPDAPFGGIKDSGFGREGGIEGLEEYLVTKFIATQVW</sequence>
<dbReference type="InterPro" id="IPR016162">
    <property type="entry name" value="Ald_DH_N"/>
</dbReference>
<dbReference type="PANTHER" id="PTHR43353:SF5">
    <property type="entry name" value="SUCCINATE-SEMIALDEHYDE DEHYDROGENASE, MITOCHONDRIAL"/>
    <property type="match status" value="1"/>
</dbReference>
<comment type="similarity">
    <text evidence="1">Belongs to the aldehyde dehydrogenase family.</text>
</comment>
<dbReference type="Proteomes" id="UP001195624">
    <property type="component" value="Unassembled WGS sequence"/>
</dbReference>
<name>A0ABS4PH04_9GAMM</name>
<organism evidence="4 5">
    <name type="scientific">Winslowiella toletana</name>
    <dbReference type="NCBI Taxonomy" id="92490"/>
    <lineage>
        <taxon>Bacteria</taxon>
        <taxon>Pseudomonadati</taxon>
        <taxon>Pseudomonadota</taxon>
        <taxon>Gammaproteobacteria</taxon>
        <taxon>Enterobacterales</taxon>
        <taxon>Erwiniaceae</taxon>
        <taxon>Winslowiella</taxon>
    </lineage>
</organism>
<gene>
    <name evidence="4" type="ORF">J2125_004592</name>
</gene>
<reference evidence="4 5" key="1">
    <citation type="submission" date="2021-03" db="EMBL/GenBank/DDBJ databases">
        <authorList>
            <person name="D'Agostino P."/>
            <person name="Huntemann M."/>
            <person name="Clum A."/>
            <person name="Spunde A."/>
            <person name="Palaniappan K."/>
            <person name="Ritter S."/>
            <person name="Mikhailova N."/>
            <person name="Chen I.-M."/>
            <person name="Stamatis D."/>
            <person name="Reddy T."/>
            <person name="O'Malley R."/>
            <person name="Daum C."/>
            <person name="Shapiro N."/>
            <person name="Ivanova N."/>
            <person name="Kyrpides N."/>
            <person name="Woyke T."/>
        </authorList>
    </citation>
    <scope>NUCLEOTIDE SEQUENCE [LARGE SCALE GENOMIC DNA]</scope>
    <source>
        <strain evidence="4 5">WS4403</strain>
    </source>
</reference>
<dbReference type="InterPro" id="IPR015590">
    <property type="entry name" value="Aldehyde_DH_dom"/>
</dbReference>
<dbReference type="InterPro" id="IPR050740">
    <property type="entry name" value="Aldehyde_DH_Superfamily"/>
</dbReference>
<dbReference type="GO" id="GO:0036243">
    <property type="term" value="F:succinate-semialdehyde dehydrogenase (NADP+) activity"/>
    <property type="evidence" value="ECO:0007669"/>
    <property type="project" value="UniProtKB-EC"/>
</dbReference>
<dbReference type="CDD" id="cd07103">
    <property type="entry name" value="ALDH_F5_SSADH_GabD"/>
    <property type="match status" value="1"/>
</dbReference>
<dbReference type="EC" id="1.2.1.20" evidence="4"/>
<dbReference type="EC" id="1.2.1.16" evidence="4"/>
<keyword evidence="5" id="KW-1185">Reference proteome</keyword>
<dbReference type="EC" id="1.2.1.79" evidence="4"/>
<comment type="caution">
    <text evidence="4">The sequence shown here is derived from an EMBL/GenBank/DDBJ whole genome shotgun (WGS) entry which is preliminary data.</text>
</comment>
<keyword evidence="2 4" id="KW-0560">Oxidoreductase</keyword>
<accession>A0ABS4PH04</accession>
<evidence type="ECO:0000313" key="4">
    <source>
        <dbReference type="EMBL" id="MBP2171400.1"/>
    </source>
</evidence>
<evidence type="ECO:0000256" key="2">
    <source>
        <dbReference type="ARBA" id="ARBA00023002"/>
    </source>
</evidence>
<feature type="domain" description="Aldehyde dehydrogenase" evidence="3">
    <location>
        <begin position="36"/>
        <end position="488"/>
    </location>
</feature>
<dbReference type="EMBL" id="JAGGMQ010000001">
    <property type="protein sequence ID" value="MBP2171400.1"/>
    <property type="molecule type" value="Genomic_DNA"/>
</dbReference>
<dbReference type="Pfam" id="PF00171">
    <property type="entry name" value="Aldedh"/>
    <property type="match status" value="1"/>
</dbReference>
<dbReference type="Gene3D" id="3.40.605.10">
    <property type="entry name" value="Aldehyde Dehydrogenase, Chain A, domain 1"/>
    <property type="match status" value="1"/>
</dbReference>
<dbReference type="SUPFAM" id="SSF53720">
    <property type="entry name" value="ALDH-like"/>
    <property type="match status" value="1"/>
</dbReference>
<dbReference type="InterPro" id="IPR016161">
    <property type="entry name" value="Ald_DH/histidinol_DH"/>
</dbReference>
<evidence type="ECO:0000256" key="1">
    <source>
        <dbReference type="ARBA" id="ARBA00009986"/>
    </source>
</evidence>
<protein>
    <submittedName>
        <fullName evidence="4">Succinate-semialdehyde dehydrogenase/glutarate-semialdehyde dehydrogenase</fullName>
        <ecNumber evidence="4">1.2.1.16</ecNumber>
        <ecNumber evidence="4">1.2.1.20</ecNumber>
        <ecNumber evidence="4">1.2.1.79</ecNumber>
    </submittedName>
</protein>
<dbReference type="RefSeq" id="WP_017802343.1">
    <property type="nucleotide sequence ID" value="NZ_JAGGMQ010000001.1"/>
</dbReference>
<proteinExistence type="inferred from homology"/>
<evidence type="ECO:0000313" key="5">
    <source>
        <dbReference type="Proteomes" id="UP001195624"/>
    </source>
</evidence>
<dbReference type="GO" id="GO:0102810">
    <property type="term" value="F:glutarate-semialdehyde dehydrogenase (NADP+) activity"/>
    <property type="evidence" value="ECO:0007669"/>
    <property type="project" value="UniProtKB-EC"/>
</dbReference>
<evidence type="ECO:0000259" key="3">
    <source>
        <dbReference type="Pfam" id="PF00171"/>
    </source>
</evidence>
<reference evidence="5" key="2">
    <citation type="submission" date="2023-07" db="EMBL/GenBank/DDBJ databases">
        <title>Genome mining of underrepresented organisms for secondary metabolites.</title>
        <authorList>
            <person name="D'Agostino P.M."/>
        </authorList>
    </citation>
    <scope>NUCLEOTIDE SEQUENCE [LARGE SCALE GENOMIC DNA]</scope>
    <source>
        <strain evidence="5">WS4403</strain>
    </source>
</reference>
<dbReference type="Gene3D" id="3.40.309.10">
    <property type="entry name" value="Aldehyde Dehydrogenase, Chain A, domain 2"/>
    <property type="match status" value="1"/>
</dbReference>
<dbReference type="InterPro" id="IPR016163">
    <property type="entry name" value="Ald_DH_C"/>
</dbReference>